<dbReference type="AlphaFoldDB" id="A0A0F8ZS76"/>
<protein>
    <submittedName>
        <fullName evidence="1">Uncharacterized protein</fullName>
    </submittedName>
</protein>
<name>A0A0F8ZS76_9ZZZZ</name>
<accession>A0A0F8ZS76</accession>
<proteinExistence type="predicted"/>
<dbReference type="EMBL" id="LAZR01046357">
    <property type="protein sequence ID" value="KKK96717.1"/>
    <property type="molecule type" value="Genomic_DNA"/>
</dbReference>
<feature type="non-terminal residue" evidence="1">
    <location>
        <position position="48"/>
    </location>
</feature>
<organism evidence="1">
    <name type="scientific">marine sediment metagenome</name>
    <dbReference type="NCBI Taxonomy" id="412755"/>
    <lineage>
        <taxon>unclassified sequences</taxon>
        <taxon>metagenomes</taxon>
        <taxon>ecological metagenomes</taxon>
    </lineage>
</organism>
<comment type="caution">
    <text evidence="1">The sequence shown here is derived from an EMBL/GenBank/DDBJ whole genome shotgun (WGS) entry which is preliminary data.</text>
</comment>
<evidence type="ECO:0000313" key="1">
    <source>
        <dbReference type="EMBL" id="KKK96717.1"/>
    </source>
</evidence>
<gene>
    <name evidence="1" type="ORF">LCGC14_2659990</name>
</gene>
<sequence length="48" mass="5498">MTVPIANLQTRNRSTEFSAGQVLVSRYRGLFRIQRTMSLVKQDVLNTT</sequence>
<reference evidence="1" key="1">
    <citation type="journal article" date="2015" name="Nature">
        <title>Complex archaea that bridge the gap between prokaryotes and eukaryotes.</title>
        <authorList>
            <person name="Spang A."/>
            <person name="Saw J.H."/>
            <person name="Jorgensen S.L."/>
            <person name="Zaremba-Niedzwiedzka K."/>
            <person name="Martijn J."/>
            <person name="Lind A.E."/>
            <person name="van Eijk R."/>
            <person name="Schleper C."/>
            <person name="Guy L."/>
            <person name="Ettema T.J."/>
        </authorList>
    </citation>
    <scope>NUCLEOTIDE SEQUENCE</scope>
</reference>